<gene>
    <name evidence="1" type="ORF">BROSI_A1323</name>
</gene>
<dbReference type="EMBL" id="BAFN01000001">
    <property type="protein sequence ID" value="GAN32808.1"/>
    <property type="molecule type" value="Genomic_DNA"/>
</dbReference>
<keyword evidence="2" id="KW-1185">Reference proteome</keyword>
<protein>
    <submittedName>
        <fullName evidence="1">Type III restriction-modification system Res subunit</fullName>
    </submittedName>
</protein>
<comment type="caution">
    <text evidence="1">The sequence shown here is derived from an EMBL/GenBank/DDBJ whole genome shotgun (WGS) entry which is preliminary data.</text>
</comment>
<dbReference type="SUPFAM" id="SSF52540">
    <property type="entry name" value="P-loop containing nucleoside triphosphate hydrolases"/>
    <property type="match status" value="2"/>
</dbReference>
<dbReference type="InterPro" id="IPR050742">
    <property type="entry name" value="Helicase_Restrict-Modif_Enz"/>
</dbReference>
<dbReference type="NCBIfam" id="NF046055">
    <property type="entry name" value="restr_BPTD_3080"/>
    <property type="match status" value="1"/>
</dbReference>
<proteinExistence type="predicted"/>
<dbReference type="InterPro" id="IPR027417">
    <property type="entry name" value="P-loop_NTPase"/>
</dbReference>
<sequence>MISAINGGVIQDVPEYIYTDDAILKELENKETMNSYEVEQPILNSPYDEPAEHWHIEEGRLPEIRAGRRQAGYFYRDPKAPISLGEHEARGQWVELALVNLIRKQMKDWRTKNYPGVTGTTLELLKYWQREGRQHRLFFAQIEAAETIIFLNEARTDYLQGIEIPLDEISDERKAEGYIAFKRYACKMATGAGKTTVMGMLAAWSILNKVNDRGDGRFSDVVLVVCPNVTIRNRLQELDPTRGEASLYRTRDLVPQHLMSDLIKGRVLVTNWHVFEPQGIQVGGVSAKVSKAGVPVRIKGTITIGPKTTIARGKRYLTSDELDRQVAAGLITILSEERDKQGNLKKVAVESVKYVESDTAMVSRVLGKEIGGKQNILVFNDEAHHAYRIRKPEPDETEEDIFGEEEEIEEFFKEATVWVDGLDRIHKLRGINFCVDLSATPYYLGRVGQETNRTFPWVVSDFGLTDAIESGLVKIPQLAVRDTTGAEIPGYFNIWRWILPRLTPAERGGKKGTPKPEAILKWANTPIAMLAGLWEELRQEWTEHSQDTRPPVFILVCKNTKIAKVVYEWLAEDKPPTGIPSSGIDGFLNRNGNILTIRVDSKVVHETDTEGAKSDESRWMRFTLDTVGKTDWPRDNQGRVIYPEGFEELAKKLGRPLHPPGRDVRCIVSVGMLTEGWDCNTVTHIVGLRPFMSQLLCEQVVGRGLRRSNYEVGEDSMLSEEVAKVFGVPFEVIPFKQNKAGTQTTPIKRYHITAVPGKAQYEIKYPRVEGYQQAIRNRITVDWNAVAQLQLDPMNIPPEVEMKAGIPNNQGRCALTGPGRIENVDLNPYRAGRRFQELVFELARDLARDYTKQPGCTIPAHILFPQIAKITDKYLKEKVRPIPPANILDVFLSPYYGWVIERLVEAIKPDASQGEAPEIPRYETSRGPGSTAEVDFWTSRDVREVMHSHVNYVVADTKKWEQAAAYIIDKHEKVDAFVKNAGLGFAIPYLHNGQPHDYMPDFIIRLKCEPPIQLILETKGFDELAEIKSQAAKRWVDAVNAEGSYGIWKYAVARKPEEVSKRIEEAAV</sequence>
<dbReference type="Proteomes" id="UP000032309">
    <property type="component" value="Unassembled WGS sequence"/>
</dbReference>
<dbReference type="PANTHER" id="PTHR47396:SF1">
    <property type="entry name" value="ATP-DEPENDENT HELICASE IRC3-RELATED"/>
    <property type="match status" value="1"/>
</dbReference>
<organism evidence="1 2">
    <name type="scientific">Candidatus Brocadia sinica JPN1</name>
    <dbReference type="NCBI Taxonomy" id="1197129"/>
    <lineage>
        <taxon>Bacteria</taxon>
        <taxon>Pseudomonadati</taxon>
        <taxon>Planctomycetota</taxon>
        <taxon>Candidatus Brocadiia</taxon>
        <taxon>Candidatus Brocadiales</taxon>
        <taxon>Candidatus Brocadiaceae</taxon>
        <taxon>Candidatus Brocadia</taxon>
    </lineage>
</organism>
<evidence type="ECO:0000313" key="1">
    <source>
        <dbReference type="EMBL" id="GAN32808.1"/>
    </source>
</evidence>
<evidence type="ECO:0000313" key="2">
    <source>
        <dbReference type="Proteomes" id="UP000032309"/>
    </source>
</evidence>
<dbReference type="Gene3D" id="3.40.50.300">
    <property type="entry name" value="P-loop containing nucleotide triphosphate hydrolases"/>
    <property type="match status" value="1"/>
</dbReference>
<accession>A0ABQ0JVV8</accession>
<name>A0ABQ0JVV8_9BACT</name>
<dbReference type="PANTHER" id="PTHR47396">
    <property type="entry name" value="TYPE I RESTRICTION ENZYME ECOKI R PROTEIN"/>
    <property type="match status" value="1"/>
</dbReference>
<reference evidence="2" key="1">
    <citation type="journal article" date="2015" name="Genome Announc.">
        <title>Draft Genome Sequence of an Anaerobic Ammonium-Oxidizing Bacterium, "Candidatus Brocadia sinica".</title>
        <authorList>
            <person name="Oshiki M."/>
            <person name="Shinyako-Hata K."/>
            <person name="Satoh H."/>
            <person name="Okabe S."/>
        </authorList>
    </citation>
    <scope>NUCLEOTIDE SEQUENCE [LARGE SCALE GENOMIC DNA]</scope>
    <source>
        <strain evidence="2">JPN1</strain>
    </source>
</reference>